<sequence>MTPYHLFITALIALCFYFAAPYIRLCPPHKRRWLFGSRYTMPPGPSGHLVFGNLLEWLRARNGGTMVSWLVEQARHGEMTTLSMGTKTWVLLNNSRVVHEIISKRAGITHERPYFPIAGGLVSRDKRLFLQKTDDWREGRRLLHQLIMGSDSRNHGHLAEAASLELLQAYLDEPRAWHTHHYRYAVSIMYRIVTNTPLQRTTAELEDLRQVTSTFLTSINSSFVEFFPQLSRLPETLQFWRSHWEEMGTFHYNVFKHWWAGMKPLADLSAEPSFVRDAVLKTYSGTEEQAMYLTMLAIVAGADNPRMAMNTWTMACLAYPAVMQQAREELDRVCGSDAHRLPNLDDLPRLPYMCAVVKEVLRWRPIVPLVPQRVLVEDLEFEGYRFPAGTEFLINSIPVCSNGYERPTEFWPERWLENNVCGGGIEQGLWQFAFSGGKRSCVGYKLAQKELFVALSRLLYCFDYSPAGAIDDEKLGHFGSGEPFPVKVTIRSPAHECLVRREVKKGDENPIV</sequence>
<protein>
    <recommendedName>
        <fullName evidence="10">Cytochrome P450</fullName>
    </recommendedName>
</protein>
<evidence type="ECO:0000313" key="9">
    <source>
        <dbReference type="Proteomes" id="UP000231358"/>
    </source>
</evidence>
<dbReference type="Gene3D" id="1.10.630.10">
    <property type="entry name" value="Cytochrome P450"/>
    <property type="match status" value="1"/>
</dbReference>
<dbReference type="Proteomes" id="UP000231358">
    <property type="component" value="Unassembled WGS sequence"/>
</dbReference>
<dbReference type="InterPro" id="IPR017972">
    <property type="entry name" value="Cyt_P450_CS"/>
</dbReference>
<gene>
    <name evidence="8" type="ORF">AARAC_000040</name>
</gene>
<dbReference type="PRINTS" id="PR00463">
    <property type="entry name" value="EP450I"/>
</dbReference>
<evidence type="ECO:0000256" key="1">
    <source>
        <dbReference type="ARBA" id="ARBA00010617"/>
    </source>
</evidence>
<keyword evidence="9" id="KW-1185">Reference proteome</keyword>
<keyword evidence="7" id="KW-0472">Membrane</keyword>
<evidence type="ECO:0000256" key="5">
    <source>
        <dbReference type="PIRSR" id="PIRSR602401-1"/>
    </source>
</evidence>
<reference evidence="8 9" key="1">
    <citation type="submission" date="2017-05" db="EMBL/GenBank/DDBJ databases">
        <title>Genome sequence for an aflatoxigenic pathogen of Argentinian peanut, Aspergillus arachidicola.</title>
        <authorList>
            <person name="Moore G."/>
            <person name="Beltz S.B."/>
            <person name="Mack B.M."/>
        </authorList>
    </citation>
    <scope>NUCLEOTIDE SEQUENCE [LARGE SCALE GENOMIC DNA]</scope>
    <source>
        <strain evidence="8 9">CBS 117610</strain>
    </source>
</reference>
<dbReference type="GO" id="GO:0004497">
    <property type="term" value="F:monooxygenase activity"/>
    <property type="evidence" value="ECO:0007669"/>
    <property type="project" value="UniProtKB-KW"/>
</dbReference>
<proteinExistence type="inferred from homology"/>
<evidence type="ECO:0000256" key="7">
    <source>
        <dbReference type="SAM" id="Phobius"/>
    </source>
</evidence>
<keyword evidence="4 5" id="KW-0408">Iron</keyword>
<dbReference type="InterPro" id="IPR050364">
    <property type="entry name" value="Cytochrome_P450_fung"/>
</dbReference>
<dbReference type="PANTHER" id="PTHR46300">
    <property type="entry name" value="P450, PUTATIVE (EUROFUNG)-RELATED-RELATED"/>
    <property type="match status" value="1"/>
</dbReference>
<feature type="transmembrane region" description="Helical" evidence="7">
    <location>
        <begin position="6"/>
        <end position="25"/>
    </location>
</feature>
<evidence type="ECO:0000256" key="2">
    <source>
        <dbReference type="ARBA" id="ARBA00022723"/>
    </source>
</evidence>
<evidence type="ECO:0000256" key="6">
    <source>
        <dbReference type="RuleBase" id="RU000461"/>
    </source>
</evidence>
<evidence type="ECO:0000256" key="3">
    <source>
        <dbReference type="ARBA" id="ARBA00023002"/>
    </source>
</evidence>
<keyword evidence="2 5" id="KW-0479">Metal-binding</keyword>
<keyword evidence="5 6" id="KW-0349">Heme</keyword>
<feature type="binding site" description="axial binding residue" evidence="5">
    <location>
        <position position="441"/>
    </location>
    <ligand>
        <name>heme</name>
        <dbReference type="ChEBI" id="CHEBI:30413"/>
    </ligand>
    <ligandPart>
        <name>Fe</name>
        <dbReference type="ChEBI" id="CHEBI:18248"/>
    </ligandPart>
</feature>
<dbReference type="PANTHER" id="PTHR46300:SF12">
    <property type="entry name" value="P450, PUTATIVE (EUROFUNG)-RELATED"/>
    <property type="match status" value="1"/>
</dbReference>
<comment type="similarity">
    <text evidence="1 6">Belongs to the cytochrome P450 family.</text>
</comment>
<dbReference type="InterPro" id="IPR036396">
    <property type="entry name" value="Cyt_P450_sf"/>
</dbReference>
<dbReference type="STRING" id="656916.A0A2G7FNQ7"/>
<dbReference type="EMBL" id="NEXV01000528">
    <property type="protein sequence ID" value="PIG82277.1"/>
    <property type="molecule type" value="Genomic_DNA"/>
</dbReference>
<keyword evidence="6" id="KW-0503">Monooxygenase</keyword>
<keyword evidence="7" id="KW-0812">Transmembrane</keyword>
<dbReference type="AlphaFoldDB" id="A0A2G7FNQ7"/>
<accession>A0A2G7FNQ7</accession>
<keyword evidence="7" id="KW-1133">Transmembrane helix</keyword>
<comment type="cofactor">
    <cofactor evidence="5">
        <name>heme</name>
        <dbReference type="ChEBI" id="CHEBI:30413"/>
    </cofactor>
</comment>
<evidence type="ECO:0008006" key="10">
    <source>
        <dbReference type="Google" id="ProtNLM"/>
    </source>
</evidence>
<evidence type="ECO:0000313" key="8">
    <source>
        <dbReference type="EMBL" id="PIG82277.1"/>
    </source>
</evidence>
<comment type="caution">
    <text evidence="8">The sequence shown here is derived from an EMBL/GenBank/DDBJ whole genome shotgun (WGS) entry which is preliminary data.</text>
</comment>
<dbReference type="InterPro" id="IPR001128">
    <property type="entry name" value="Cyt_P450"/>
</dbReference>
<dbReference type="GO" id="GO:0005506">
    <property type="term" value="F:iron ion binding"/>
    <property type="evidence" value="ECO:0007669"/>
    <property type="project" value="InterPro"/>
</dbReference>
<name>A0A2G7FNQ7_9EURO</name>
<dbReference type="GO" id="GO:0020037">
    <property type="term" value="F:heme binding"/>
    <property type="evidence" value="ECO:0007669"/>
    <property type="project" value="InterPro"/>
</dbReference>
<dbReference type="Pfam" id="PF00067">
    <property type="entry name" value="p450"/>
    <property type="match status" value="1"/>
</dbReference>
<dbReference type="PROSITE" id="PS00086">
    <property type="entry name" value="CYTOCHROME_P450"/>
    <property type="match status" value="1"/>
</dbReference>
<evidence type="ECO:0000256" key="4">
    <source>
        <dbReference type="ARBA" id="ARBA00023004"/>
    </source>
</evidence>
<organism evidence="8 9">
    <name type="scientific">Aspergillus arachidicola</name>
    <dbReference type="NCBI Taxonomy" id="656916"/>
    <lineage>
        <taxon>Eukaryota</taxon>
        <taxon>Fungi</taxon>
        <taxon>Dikarya</taxon>
        <taxon>Ascomycota</taxon>
        <taxon>Pezizomycotina</taxon>
        <taxon>Eurotiomycetes</taxon>
        <taxon>Eurotiomycetidae</taxon>
        <taxon>Eurotiales</taxon>
        <taxon>Aspergillaceae</taxon>
        <taxon>Aspergillus</taxon>
        <taxon>Aspergillus subgen. Circumdati</taxon>
    </lineage>
</organism>
<dbReference type="PRINTS" id="PR00385">
    <property type="entry name" value="P450"/>
</dbReference>
<dbReference type="GO" id="GO:0016705">
    <property type="term" value="F:oxidoreductase activity, acting on paired donors, with incorporation or reduction of molecular oxygen"/>
    <property type="evidence" value="ECO:0007669"/>
    <property type="project" value="InterPro"/>
</dbReference>
<dbReference type="SUPFAM" id="SSF48264">
    <property type="entry name" value="Cytochrome P450"/>
    <property type="match status" value="1"/>
</dbReference>
<dbReference type="InterPro" id="IPR002401">
    <property type="entry name" value="Cyt_P450_E_grp-I"/>
</dbReference>
<keyword evidence="3 6" id="KW-0560">Oxidoreductase</keyword>